<dbReference type="Pfam" id="PF18102">
    <property type="entry name" value="DTC"/>
    <property type="match status" value="1"/>
</dbReference>
<dbReference type="EMBL" id="JBBPFD010000008">
    <property type="protein sequence ID" value="KAK7915949.1"/>
    <property type="molecule type" value="Genomic_DNA"/>
</dbReference>
<proteinExistence type="inferred from homology"/>
<dbReference type="GO" id="GO:0007219">
    <property type="term" value="P:Notch signaling pathway"/>
    <property type="evidence" value="ECO:0007669"/>
    <property type="project" value="InterPro"/>
</dbReference>
<comment type="similarity">
    <text evidence="5">Belongs to the Deltex family.</text>
</comment>
<evidence type="ECO:0000256" key="5">
    <source>
        <dbReference type="RuleBase" id="RU367105"/>
    </source>
</evidence>
<dbReference type="InterPro" id="IPR039396">
    <property type="entry name" value="Deltex_C"/>
</dbReference>
<evidence type="ECO:0000313" key="8">
    <source>
        <dbReference type="Proteomes" id="UP001460270"/>
    </source>
</evidence>
<reference evidence="8" key="1">
    <citation type="submission" date="2024-04" db="EMBL/GenBank/DDBJ databases">
        <title>Salinicola lusitanus LLJ914,a marine bacterium isolated from the Okinawa Trough.</title>
        <authorList>
            <person name="Li J."/>
        </authorList>
    </citation>
    <scope>NUCLEOTIDE SEQUENCE [LARGE SCALE GENOMIC DNA]</scope>
</reference>
<comment type="caution">
    <text evidence="7">The sequence shown here is derived from an EMBL/GenBank/DDBJ whole genome shotgun (WGS) entry which is preliminary data.</text>
</comment>
<evidence type="ECO:0000259" key="6">
    <source>
        <dbReference type="Pfam" id="PF18102"/>
    </source>
</evidence>
<feature type="domain" description="Deltex C-terminal" evidence="6">
    <location>
        <begin position="4"/>
        <end position="100"/>
    </location>
</feature>
<dbReference type="InterPro" id="IPR039399">
    <property type="entry name" value="Deltex_C_sf"/>
</dbReference>
<dbReference type="InterPro" id="IPR039398">
    <property type="entry name" value="Deltex_fam"/>
</dbReference>
<evidence type="ECO:0000256" key="1">
    <source>
        <dbReference type="ARBA" id="ARBA00000900"/>
    </source>
</evidence>
<dbReference type="GO" id="GO:0008270">
    <property type="term" value="F:zinc ion binding"/>
    <property type="evidence" value="ECO:0007669"/>
    <property type="project" value="UniProtKB-KW"/>
</dbReference>
<organism evidence="7 8">
    <name type="scientific">Mugilogobius chulae</name>
    <name type="common">yellowstripe goby</name>
    <dbReference type="NCBI Taxonomy" id="88201"/>
    <lineage>
        <taxon>Eukaryota</taxon>
        <taxon>Metazoa</taxon>
        <taxon>Chordata</taxon>
        <taxon>Craniata</taxon>
        <taxon>Vertebrata</taxon>
        <taxon>Euteleostomi</taxon>
        <taxon>Actinopterygii</taxon>
        <taxon>Neopterygii</taxon>
        <taxon>Teleostei</taxon>
        <taxon>Neoteleostei</taxon>
        <taxon>Acanthomorphata</taxon>
        <taxon>Gobiaria</taxon>
        <taxon>Gobiiformes</taxon>
        <taxon>Gobioidei</taxon>
        <taxon>Gobiidae</taxon>
        <taxon>Gobionellinae</taxon>
        <taxon>Mugilogobius</taxon>
    </lineage>
</organism>
<evidence type="ECO:0000313" key="7">
    <source>
        <dbReference type="EMBL" id="KAK7915949.1"/>
    </source>
</evidence>
<dbReference type="EC" id="2.3.2.27" evidence="5"/>
<name>A0AAW0P770_9GOBI</name>
<keyword evidence="5" id="KW-0963">Cytoplasm</keyword>
<keyword evidence="4 5" id="KW-0479">Metal-binding</keyword>
<evidence type="ECO:0000256" key="2">
    <source>
        <dbReference type="ARBA" id="ARBA00004906"/>
    </source>
</evidence>
<gene>
    <name evidence="7" type="ORF">WMY93_011710</name>
</gene>
<accession>A0AAW0P770</accession>
<comment type="catalytic activity">
    <reaction evidence="1 5">
        <text>S-ubiquitinyl-[E2 ubiquitin-conjugating enzyme]-L-cysteine + [acceptor protein]-L-lysine = [E2 ubiquitin-conjugating enzyme]-L-cysteine + N(6)-ubiquitinyl-[acceptor protein]-L-lysine.</text>
        <dbReference type="EC" id="2.3.2.27"/>
    </reaction>
</comment>
<dbReference type="GO" id="GO:0016567">
    <property type="term" value="P:protein ubiquitination"/>
    <property type="evidence" value="ECO:0007669"/>
    <property type="project" value="UniProtKB-UniRule"/>
</dbReference>
<protein>
    <recommendedName>
        <fullName evidence="5">E3 ubiquitin-protein ligase</fullName>
        <ecNumber evidence="5">2.3.2.27</ecNumber>
    </recommendedName>
</protein>
<dbReference type="Gene3D" id="3.30.390.130">
    <property type="match status" value="1"/>
</dbReference>
<dbReference type="GO" id="GO:0005737">
    <property type="term" value="C:cytoplasm"/>
    <property type="evidence" value="ECO:0007669"/>
    <property type="project" value="UniProtKB-SubCell"/>
</dbReference>
<keyword evidence="8" id="KW-1185">Reference proteome</keyword>
<evidence type="ECO:0000256" key="3">
    <source>
        <dbReference type="ARBA" id="ARBA00022679"/>
    </source>
</evidence>
<sequence>MGMSQVAKHPHPGQIYHGTYRTAYLPDNQEGREVLQLLKRAFDQKLIFTVGVSRTSGMDNMVTWNGIHHKTSMHGGPQCFGYPDPHYLSRVKDELKAKGIK</sequence>
<dbReference type="PANTHER" id="PTHR12622">
    <property type="entry name" value="DELTEX-RELATED"/>
    <property type="match status" value="1"/>
</dbReference>
<dbReference type="GO" id="GO:0061630">
    <property type="term" value="F:ubiquitin protein ligase activity"/>
    <property type="evidence" value="ECO:0007669"/>
    <property type="project" value="UniProtKB-UniRule"/>
</dbReference>
<keyword evidence="5" id="KW-0862">Zinc</keyword>
<keyword evidence="3 5" id="KW-0808">Transferase</keyword>
<keyword evidence="5" id="KW-0863">Zinc-finger</keyword>
<comment type="subcellular location">
    <subcellularLocation>
        <location evidence="5">Cytoplasm</location>
    </subcellularLocation>
</comment>
<dbReference type="CDD" id="cd09633">
    <property type="entry name" value="Deltex_C"/>
    <property type="match status" value="1"/>
</dbReference>
<evidence type="ECO:0000256" key="4">
    <source>
        <dbReference type="ARBA" id="ARBA00022723"/>
    </source>
</evidence>
<comment type="pathway">
    <text evidence="2 5">Protein modification; protein ubiquitination.</text>
</comment>
<dbReference type="Proteomes" id="UP001460270">
    <property type="component" value="Unassembled WGS sequence"/>
</dbReference>
<dbReference type="AlphaFoldDB" id="A0AAW0P770"/>